<feature type="compositionally biased region" description="Low complexity" evidence="1">
    <location>
        <begin position="267"/>
        <end position="282"/>
    </location>
</feature>
<accession>S7PPF2</accession>
<organism evidence="2 3">
    <name type="scientific">Gloeophyllum trabeum (strain ATCC 11539 / FP-39264 / Madison 617)</name>
    <name type="common">Brown rot fungus</name>
    <dbReference type="NCBI Taxonomy" id="670483"/>
    <lineage>
        <taxon>Eukaryota</taxon>
        <taxon>Fungi</taxon>
        <taxon>Dikarya</taxon>
        <taxon>Basidiomycota</taxon>
        <taxon>Agaricomycotina</taxon>
        <taxon>Agaricomycetes</taxon>
        <taxon>Gloeophyllales</taxon>
        <taxon>Gloeophyllaceae</taxon>
        <taxon>Gloeophyllum</taxon>
    </lineage>
</organism>
<evidence type="ECO:0000256" key="1">
    <source>
        <dbReference type="SAM" id="MobiDB-lite"/>
    </source>
</evidence>
<dbReference type="eggNOG" id="ENOG502SZG9">
    <property type="taxonomic scope" value="Eukaryota"/>
</dbReference>
<gene>
    <name evidence="2" type="ORF">GLOTRDRAFT_134655</name>
</gene>
<dbReference type="KEGG" id="gtr:GLOTRDRAFT_134655"/>
<sequence>MQQVTPPLGAAESVSGMDVGTIVADDAVAAAKALADERRAVYNRGREPDDKSKARKPQRQLPPAIDDLINAGSRGFNCRRKPITLSFSNDERVWDHMDCDDRSSAGCARCAPKPNDVCCDLCSPDTVSKFSSEHPPAKKAMKKASIKPYEPTVETRDLWQVLLAWRNEAAHKALSASVLNKFGSEFFIAVKTLKRIVDCAQAGKLNNLETLRLETSWRKVWVDEYGPSLLEKVHNCFPINIAPKLASEPGSSRALEAAATNIPAANAAGTSSTTAAAPGGPSSIKRGG</sequence>
<proteinExistence type="predicted"/>
<dbReference type="HOGENOM" id="CLU_966616_0_0_1"/>
<name>S7PPF2_GLOTA</name>
<dbReference type="EMBL" id="KB469666">
    <property type="protein sequence ID" value="EPQ49751.1"/>
    <property type="molecule type" value="Genomic_DNA"/>
</dbReference>
<feature type="region of interest" description="Disordered" evidence="1">
    <location>
        <begin position="267"/>
        <end position="288"/>
    </location>
</feature>
<dbReference type="AlphaFoldDB" id="S7PPF2"/>
<evidence type="ECO:0000313" key="3">
    <source>
        <dbReference type="Proteomes" id="UP000030669"/>
    </source>
</evidence>
<dbReference type="OrthoDB" id="2803597at2759"/>
<keyword evidence="3" id="KW-1185">Reference proteome</keyword>
<dbReference type="RefSeq" id="XP_007871791.1">
    <property type="nucleotide sequence ID" value="XM_007873600.1"/>
</dbReference>
<dbReference type="Proteomes" id="UP000030669">
    <property type="component" value="Unassembled WGS sequence"/>
</dbReference>
<reference evidence="2 3" key="1">
    <citation type="journal article" date="2012" name="Science">
        <title>The Paleozoic origin of enzymatic lignin decomposition reconstructed from 31 fungal genomes.</title>
        <authorList>
            <person name="Floudas D."/>
            <person name="Binder M."/>
            <person name="Riley R."/>
            <person name="Barry K."/>
            <person name="Blanchette R.A."/>
            <person name="Henrissat B."/>
            <person name="Martinez A.T."/>
            <person name="Otillar R."/>
            <person name="Spatafora J.W."/>
            <person name="Yadav J.S."/>
            <person name="Aerts A."/>
            <person name="Benoit I."/>
            <person name="Boyd A."/>
            <person name="Carlson A."/>
            <person name="Copeland A."/>
            <person name="Coutinho P.M."/>
            <person name="de Vries R.P."/>
            <person name="Ferreira P."/>
            <person name="Findley K."/>
            <person name="Foster B."/>
            <person name="Gaskell J."/>
            <person name="Glotzer D."/>
            <person name="Gorecki P."/>
            <person name="Heitman J."/>
            <person name="Hesse C."/>
            <person name="Hori C."/>
            <person name="Igarashi K."/>
            <person name="Jurgens J.A."/>
            <person name="Kallen N."/>
            <person name="Kersten P."/>
            <person name="Kohler A."/>
            <person name="Kuees U."/>
            <person name="Kumar T.K.A."/>
            <person name="Kuo A."/>
            <person name="LaButti K."/>
            <person name="Larrondo L.F."/>
            <person name="Lindquist E."/>
            <person name="Ling A."/>
            <person name="Lombard V."/>
            <person name="Lucas S."/>
            <person name="Lundell T."/>
            <person name="Martin R."/>
            <person name="McLaughlin D.J."/>
            <person name="Morgenstern I."/>
            <person name="Morin E."/>
            <person name="Murat C."/>
            <person name="Nagy L.G."/>
            <person name="Nolan M."/>
            <person name="Ohm R.A."/>
            <person name="Patyshakuliyeva A."/>
            <person name="Rokas A."/>
            <person name="Ruiz-Duenas F.J."/>
            <person name="Sabat G."/>
            <person name="Salamov A."/>
            <person name="Samejima M."/>
            <person name="Schmutz J."/>
            <person name="Slot J.C."/>
            <person name="St John F."/>
            <person name="Stenlid J."/>
            <person name="Sun H."/>
            <person name="Sun S."/>
            <person name="Syed K."/>
            <person name="Tsang A."/>
            <person name="Wiebenga A."/>
            <person name="Young D."/>
            <person name="Pisabarro A."/>
            <person name="Eastwood D.C."/>
            <person name="Martin F."/>
            <person name="Cullen D."/>
            <person name="Grigoriev I.V."/>
            <person name="Hibbett D.S."/>
        </authorList>
    </citation>
    <scope>NUCLEOTIDE SEQUENCE [LARGE SCALE GENOMIC DNA]</scope>
    <source>
        <strain evidence="2 3">ATCC 11539</strain>
    </source>
</reference>
<feature type="region of interest" description="Disordered" evidence="1">
    <location>
        <begin position="39"/>
        <end position="63"/>
    </location>
</feature>
<dbReference type="GeneID" id="19303127"/>
<dbReference type="OMA" id="HTISLEM"/>
<protein>
    <submittedName>
        <fullName evidence="2">Uncharacterized protein</fullName>
    </submittedName>
</protein>
<evidence type="ECO:0000313" key="2">
    <source>
        <dbReference type="EMBL" id="EPQ49751.1"/>
    </source>
</evidence>
<feature type="compositionally biased region" description="Basic and acidic residues" evidence="1">
    <location>
        <begin position="39"/>
        <end position="52"/>
    </location>
</feature>